<dbReference type="PANTHER" id="PTHR36206:SF4">
    <property type="entry name" value="HYPOTHETICAL CONSERVED PROTEIN (EUROFUNG)-RELATED"/>
    <property type="match status" value="1"/>
</dbReference>
<evidence type="ECO:0000313" key="10">
    <source>
        <dbReference type="Proteomes" id="UP000235786"/>
    </source>
</evidence>
<evidence type="ECO:0000256" key="6">
    <source>
        <dbReference type="ARBA" id="ARBA00023242"/>
    </source>
</evidence>
<feature type="domain" description="Zn(2)-C6 fungal-type" evidence="8">
    <location>
        <begin position="23"/>
        <end position="51"/>
    </location>
</feature>
<accession>A0A2J6RY94</accession>
<evidence type="ECO:0000256" key="3">
    <source>
        <dbReference type="ARBA" id="ARBA00023015"/>
    </source>
</evidence>
<name>A0A2J6RY94_HYAVF</name>
<dbReference type="PROSITE" id="PS50048">
    <property type="entry name" value="ZN2_CY6_FUNGAL_2"/>
    <property type="match status" value="1"/>
</dbReference>
<evidence type="ECO:0000259" key="8">
    <source>
        <dbReference type="PROSITE" id="PS50048"/>
    </source>
</evidence>
<dbReference type="OrthoDB" id="3172332at2759"/>
<keyword evidence="2" id="KW-0862">Zinc</keyword>
<dbReference type="InterPro" id="IPR001138">
    <property type="entry name" value="Zn2Cys6_DnaBD"/>
</dbReference>
<evidence type="ECO:0000256" key="1">
    <source>
        <dbReference type="ARBA" id="ARBA00022723"/>
    </source>
</evidence>
<evidence type="ECO:0000256" key="4">
    <source>
        <dbReference type="ARBA" id="ARBA00023125"/>
    </source>
</evidence>
<dbReference type="InterPro" id="IPR052360">
    <property type="entry name" value="Transcr_Regulatory_Proteins"/>
</dbReference>
<feature type="compositionally biased region" description="Basic residues" evidence="7">
    <location>
        <begin position="11"/>
        <end position="23"/>
    </location>
</feature>
<evidence type="ECO:0000256" key="2">
    <source>
        <dbReference type="ARBA" id="ARBA00022833"/>
    </source>
</evidence>
<reference evidence="9 10" key="1">
    <citation type="submission" date="2016-04" db="EMBL/GenBank/DDBJ databases">
        <title>A degradative enzymes factory behind the ericoid mycorrhizal symbiosis.</title>
        <authorList>
            <consortium name="DOE Joint Genome Institute"/>
            <person name="Martino E."/>
            <person name="Morin E."/>
            <person name="Grelet G."/>
            <person name="Kuo A."/>
            <person name="Kohler A."/>
            <person name="Daghino S."/>
            <person name="Barry K."/>
            <person name="Choi C."/>
            <person name="Cichocki N."/>
            <person name="Clum A."/>
            <person name="Copeland A."/>
            <person name="Hainaut M."/>
            <person name="Haridas S."/>
            <person name="Labutti K."/>
            <person name="Lindquist E."/>
            <person name="Lipzen A."/>
            <person name="Khouja H.-R."/>
            <person name="Murat C."/>
            <person name="Ohm R."/>
            <person name="Olson A."/>
            <person name="Spatafora J."/>
            <person name="Veneault-Fourrey C."/>
            <person name="Henrissat B."/>
            <person name="Grigoriev I."/>
            <person name="Martin F."/>
            <person name="Perotto S."/>
        </authorList>
    </citation>
    <scope>NUCLEOTIDE SEQUENCE [LARGE SCALE GENOMIC DNA]</scope>
    <source>
        <strain evidence="9 10">F</strain>
    </source>
</reference>
<dbReference type="Gene3D" id="4.10.240.10">
    <property type="entry name" value="Zn(2)-C6 fungal-type DNA-binding domain"/>
    <property type="match status" value="1"/>
</dbReference>
<feature type="region of interest" description="Disordered" evidence="7">
    <location>
        <begin position="1"/>
        <end position="23"/>
    </location>
</feature>
<gene>
    <name evidence="9" type="ORF">L207DRAFT_298986</name>
</gene>
<organism evidence="9 10">
    <name type="scientific">Hyaloscypha variabilis (strain UAMH 11265 / GT02V1 / F)</name>
    <name type="common">Meliniomyces variabilis</name>
    <dbReference type="NCBI Taxonomy" id="1149755"/>
    <lineage>
        <taxon>Eukaryota</taxon>
        <taxon>Fungi</taxon>
        <taxon>Dikarya</taxon>
        <taxon>Ascomycota</taxon>
        <taxon>Pezizomycotina</taxon>
        <taxon>Leotiomycetes</taxon>
        <taxon>Helotiales</taxon>
        <taxon>Hyaloscyphaceae</taxon>
        <taxon>Hyaloscypha</taxon>
        <taxon>Hyaloscypha variabilis</taxon>
    </lineage>
</organism>
<evidence type="ECO:0000313" key="9">
    <source>
        <dbReference type="EMBL" id="PMD43489.1"/>
    </source>
</evidence>
<dbReference type="STRING" id="1149755.A0A2J6RY94"/>
<keyword evidence="3" id="KW-0805">Transcription regulation</keyword>
<keyword evidence="5" id="KW-0804">Transcription</keyword>
<dbReference type="SUPFAM" id="SSF57701">
    <property type="entry name" value="Zn2/Cys6 DNA-binding domain"/>
    <property type="match status" value="1"/>
</dbReference>
<dbReference type="GO" id="GO:0008270">
    <property type="term" value="F:zinc ion binding"/>
    <property type="evidence" value="ECO:0007669"/>
    <property type="project" value="InterPro"/>
</dbReference>
<keyword evidence="6" id="KW-0539">Nucleus</keyword>
<evidence type="ECO:0000256" key="7">
    <source>
        <dbReference type="SAM" id="MobiDB-lite"/>
    </source>
</evidence>
<evidence type="ECO:0000256" key="5">
    <source>
        <dbReference type="ARBA" id="ARBA00023163"/>
    </source>
</evidence>
<dbReference type="Pfam" id="PF00172">
    <property type="entry name" value="Zn_clus"/>
    <property type="match status" value="1"/>
</dbReference>
<keyword evidence="10" id="KW-1185">Reference proteome</keyword>
<proteinExistence type="predicted"/>
<dbReference type="SMART" id="SM00066">
    <property type="entry name" value="GAL4"/>
    <property type="match status" value="1"/>
</dbReference>
<dbReference type="PANTHER" id="PTHR36206">
    <property type="entry name" value="ASPERCRYPTIN BIOSYNTHESIS CLUSTER-SPECIFIC TRANSCRIPTION REGULATOR ATNN-RELATED"/>
    <property type="match status" value="1"/>
</dbReference>
<dbReference type="GO" id="GO:0000981">
    <property type="term" value="F:DNA-binding transcription factor activity, RNA polymerase II-specific"/>
    <property type="evidence" value="ECO:0007669"/>
    <property type="project" value="InterPro"/>
</dbReference>
<keyword evidence="4" id="KW-0238">DNA-binding</keyword>
<dbReference type="InterPro" id="IPR036864">
    <property type="entry name" value="Zn2-C6_fun-type_DNA-bd_sf"/>
</dbReference>
<dbReference type="AlphaFoldDB" id="A0A2J6RY94"/>
<dbReference type="EMBL" id="KZ613942">
    <property type="protein sequence ID" value="PMD43489.1"/>
    <property type="molecule type" value="Genomic_DNA"/>
</dbReference>
<dbReference type="GO" id="GO:0003677">
    <property type="term" value="F:DNA binding"/>
    <property type="evidence" value="ECO:0007669"/>
    <property type="project" value="UniProtKB-KW"/>
</dbReference>
<sequence length="571" mass="65107">MAAAPNDTQPKWRRTSKPRTRTGCHNCRRRHLKCDEAKPTCLRCVKSHLTCEGYVEPSKASKEVCKTTRSILPKDPQPRLSIIRPSEQLETRNEVESRYIKHFYNKSSSGLDGILNWSIWNRLVLQLSNREPFIHDSCVAIGALMKAVDIDESLLEDEVNSGSLQIAKMHREFALLKYGRAVKQMQGALIGAELRLVLVACLLVFCFENLLSNRFEALAHATSVQPLLREWLAKYDQVMPTSQRLHSPAPVIVDEELVEAFNHLDLQISTIYDPRPADAHRAAIREGLEAVKTMPPIFYDLSEAQSYLVAVMRRCHHFLATTWPSSETHALSRDFEIVPPEDVIITTGINIWSTSYTVSNSLRIEQQEFAEDIRRWSQAFQPLFDSTRQSETIGSRSHLVATLLRIHAINTTIVIAGVLFTEEVAYDVFLHEFQELFDLATIVVQAHRKKSGYIHKSAGFFLDLGIVAPLYLLVNRCRDHSLRVNGIELLRGWHVEASWDPRLIAEIGDFMMDIEEEGNTDGFIPEKSRAVFTAVCEEPQRQTRHEAVLQCVQRYGGPGGRPVWHERRVFF</sequence>
<protein>
    <recommendedName>
        <fullName evidence="8">Zn(2)-C6 fungal-type domain-containing protein</fullName>
    </recommendedName>
</protein>
<dbReference type="PROSITE" id="PS00463">
    <property type="entry name" value="ZN2_CY6_FUNGAL_1"/>
    <property type="match status" value="1"/>
</dbReference>
<dbReference type="Proteomes" id="UP000235786">
    <property type="component" value="Unassembled WGS sequence"/>
</dbReference>
<dbReference type="CDD" id="cd00067">
    <property type="entry name" value="GAL4"/>
    <property type="match status" value="1"/>
</dbReference>
<keyword evidence="1" id="KW-0479">Metal-binding</keyword>